<keyword evidence="3" id="KW-1185">Reference proteome</keyword>
<dbReference type="RefSeq" id="WP_084160532.1">
    <property type="nucleotide sequence ID" value="NZ_JAAOIW010000025.1"/>
</dbReference>
<evidence type="ECO:0000313" key="2">
    <source>
        <dbReference type="EMBL" id="NHN35007.1"/>
    </source>
</evidence>
<proteinExistence type="predicted"/>
<dbReference type="Proteomes" id="UP001165962">
    <property type="component" value="Unassembled WGS sequence"/>
</dbReference>
<organism evidence="2 3">
    <name type="scientific">Paenibacillus agricola</name>
    <dbReference type="NCBI Taxonomy" id="2716264"/>
    <lineage>
        <taxon>Bacteria</taxon>
        <taxon>Bacillati</taxon>
        <taxon>Bacillota</taxon>
        <taxon>Bacilli</taxon>
        <taxon>Bacillales</taxon>
        <taxon>Paenibacillaceae</taxon>
        <taxon>Paenibacillus</taxon>
    </lineage>
</organism>
<reference evidence="2" key="1">
    <citation type="submission" date="2020-03" db="EMBL/GenBank/DDBJ databases">
        <title>Draft sequencing of Paenibacilllus sp. S3N08.</title>
        <authorList>
            <person name="Kim D.-U."/>
        </authorList>
    </citation>
    <scope>NUCLEOTIDE SEQUENCE</scope>
    <source>
        <strain evidence="2">S3N08</strain>
    </source>
</reference>
<dbReference type="EMBL" id="JAAOIW010000025">
    <property type="protein sequence ID" value="NHN35007.1"/>
    <property type="molecule type" value="Genomic_DNA"/>
</dbReference>
<feature type="region of interest" description="Disordered" evidence="1">
    <location>
        <begin position="49"/>
        <end position="68"/>
    </location>
</feature>
<evidence type="ECO:0000313" key="3">
    <source>
        <dbReference type="Proteomes" id="UP001165962"/>
    </source>
</evidence>
<gene>
    <name evidence="2" type="ORF">G9U52_35310</name>
</gene>
<accession>A0ABX0JJ09</accession>
<comment type="caution">
    <text evidence="2">The sequence shown here is derived from an EMBL/GenBank/DDBJ whole genome shotgun (WGS) entry which is preliminary data.</text>
</comment>
<protein>
    <submittedName>
        <fullName evidence="2">Uncharacterized protein</fullName>
    </submittedName>
</protein>
<evidence type="ECO:0000256" key="1">
    <source>
        <dbReference type="SAM" id="MobiDB-lite"/>
    </source>
</evidence>
<sequence>MSFTHYQMPMYTNDHATYWKQMHEWHMKMHHYHQQLRDYHLERAKHFQGLMGGTSHHGSPRPEDAVTQ</sequence>
<name>A0ABX0JJ09_9BACL</name>